<keyword evidence="1" id="KW-0472">Membrane</keyword>
<dbReference type="EMBL" id="UINC01011834">
    <property type="protein sequence ID" value="SVA51980.1"/>
    <property type="molecule type" value="Genomic_DNA"/>
</dbReference>
<proteinExistence type="predicted"/>
<feature type="domain" description="Fatty acid desaturase" evidence="2">
    <location>
        <begin position="53"/>
        <end position="206"/>
    </location>
</feature>
<sequence length="207" mass="24234">MSEVSEVEKLLIKKEREIADGYFFNDTWIYVVWGIGNFLIWLSLWPIAIMNVLPLWVVLIIACINACLAYLPSHEAQHGNIIKRSSSHFWINELVGYVSVIPLLTGYKLLRETHLLHHKYTNHPEKDPDFGVKSKSFLHALWVCGVLQRQPKSSYGLQADFYEKNINKSTINEHLYLYWFHWVIMITLAWTGYGLVALCVWWIPRMV</sequence>
<dbReference type="InterPro" id="IPR005804">
    <property type="entry name" value="FA_desaturase_dom"/>
</dbReference>
<feature type="transmembrane region" description="Helical" evidence="1">
    <location>
        <begin position="91"/>
        <end position="110"/>
    </location>
</feature>
<dbReference type="GO" id="GO:0006629">
    <property type="term" value="P:lipid metabolic process"/>
    <property type="evidence" value="ECO:0007669"/>
    <property type="project" value="InterPro"/>
</dbReference>
<dbReference type="Pfam" id="PF00487">
    <property type="entry name" value="FA_desaturase"/>
    <property type="match status" value="1"/>
</dbReference>
<evidence type="ECO:0000313" key="3">
    <source>
        <dbReference type="EMBL" id="SVA51980.1"/>
    </source>
</evidence>
<dbReference type="AlphaFoldDB" id="A0A381WHI5"/>
<keyword evidence="1" id="KW-1133">Transmembrane helix</keyword>
<name>A0A381WHI5_9ZZZZ</name>
<feature type="transmembrane region" description="Helical" evidence="1">
    <location>
        <begin position="176"/>
        <end position="203"/>
    </location>
</feature>
<feature type="transmembrane region" description="Helical" evidence="1">
    <location>
        <begin position="52"/>
        <end position="71"/>
    </location>
</feature>
<reference evidence="3" key="1">
    <citation type="submission" date="2018-05" db="EMBL/GenBank/DDBJ databases">
        <authorList>
            <person name="Lanie J.A."/>
            <person name="Ng W.-L."/>
            <person name="Kazmierczak K.M."/>
            <person name="Andrzejewski T.M."/>
            <person name="Davidsen T.M."/>
            <person name="Wayne K.J."/>
            <person name="Tettelin H."/>
            <person name="Glass J.I."/>
            <person name="Rusch D."/>
            <person name="Podicherti R."/>
            <person name="Tsui H.-C.T."/>
            <person name="Winkler M.E."/>
        </authorList>
    </citation>
    <scope>NUCLEOTIDE SEQUENCE</scope>
</reference>
<feature type="transmembrane region" description="Helical" evidence="1">
    <location>
        <begin position="27"/>
        <end position="45"/>
    </location>
</feature>
<evidence type="ECO:0000256" key="1">
    <source>
        <dbReference type="SAM" id="Phobius"/>
    </source>
</evidence>
<evidence type="ECO:0000259" key="2">
    <source>
        <dbReference type="Pfam" id="PF00487"/>
    </source>
</evidence>
<gene>
    <name evidence="3" type="ORF">METZ01_LOCUS104834</name>
</gene>
<organism evidence="3">
    <name type="scientific">marine metagenome</name>
    <dbReference type="NCBI Taxonomy" id="408172"/>
    <lineage>
        <taxon>unclassified sequences</taxon>
        <taxon>metagenomes</taxon>
        <taxon>ecological metagenomes</taxon>
    </lineage>
</organism>
<protein>
    <recommendedName>
        <fullName evidence="2">Fatty acid desaturase domain-containing protein</fullName>
    </recommendedName>
</protein>
<accession>A0A381WHI5</accession>
<keyword evidence="1" id="KW-0812">Transmembrane</keyword>
<feature type="non-terminal residue" evidence="3">
    <location>
        <position position="207"/>
    </location>
</feature>